<dbReference type="InterPro" id="IPR032201">
    <property type="entry name" value="COE_HLH"/>
</dbReference>
<reference evidence="16" key="1">
    <citation type="submission" date="2024-02" db="UniProtKB">
        <authorList>
            <consortium name="WormBaseParasite"/>
        </authorList>
    </citation>
    <scope>IDENTIFICATION</scope>
</reference>
<organism evidence="15 16">
    <name type="scientific">Strongyloides stercoralis</name>
    <name type="common">Threadworm</name>
    <dbReference type="NCBI Taxonomy" id="6248"/>
    <lineage>
        <taxon>Eukaryota</taxon>
        <taxon>Metazoa</taxon>
        <taxon>Ecdysozoa</taxon>
        <taxon>Nematoda</taxon>
        <taxon>Chromadorea</taxon>
        <taxon>Rhabditida</taxon>
        <taxon>Tylenchina</taxon>
        <taxon>Panagrolaimomorpha</taxon>
        <taxon>Strongyloidoidea</taxon>
        <taxon>Strongyloididae</taxon>
        <taxon>Strongyloides</taxon>
    </lineage>
</organism>
<keyword evidence="5 10" id="KW-0862">Zinc</keyword>
<evidence type="ECO:0000259" key="14">
    <source>
        <dbReference type="SMART" id="SM00429"/>
    </source>
</evidence>
<dbReference type="InterPro" id="IPR013783">
    <property type="entry name" value="Ig-like_fold"/>
</dbReference>
<keyword evidence="13" id="KW-0472">Membrane</keyword>
<dbReference type="CDD" id="cd11606">
    <property type="entry name" value="COE_DBD"/>
    <property type="match status" value="1"/>
</dbReference>
<dbReference type="Proteomes" id="UP000035681">
    <property type="component" value="Unplaced"/>
</dbReference>
<keyword evidence="4 11" id="KW-0863">Zinc-finger</keyword>
<dbReference type="SUPFAM" id="SSF81296">
    <property type="entry name" value="E set domains"/>
    <property type="match status" value="1"/>
</dbReference>
<dbReference type="InterPro" id="IPR018350">
    <property type="entry name" value="Transcription_factor_COE_CS"/>
</dbReference>
<evidence type="ECO:0000256" key="11">
    <source>
        <dbReference type="RuleBase" id="RU004489"/>
    </source>
</evidence>
<dbReference type="InterPro" id="IPR005301">
    <property type="entry name" value="MOB_kinase_act_fam"/>
</dbReference>
<evidence type="ECO:0000313" key="16">
    <source>
        <dbReference type="WBParaSite" id="TCONS_00015499.p2"/>
    </source>
</evidence>
<dbReference type="Gene3D" id="2.60.40.3180">
    <property type="entry name" value="Transcription factor COE1, DNA-binding domain"/>
    <property type="match status" value="1"/>
</dbReference>
<feature type="binding site" evidence="10">
    <location>
        <position position="996"/>
    </location>
    <ligand>
        <name>Zn(2+)</name>
        <dbReference type="ChEBI" id="CHEBI:29105"/>
    </ligand>
</feature>
<dbReference type="InterPro" id="IPR038173">
    <property type="entry name" value="COE_DBD_sf"/>
</dbReference>
<dbReference type="Pfam" id="PF16423">
    <property type="entry name" value="COE1_HLH"/>
    <property type="match status" value="1"/>
</dbReference>
<evidence type="ECO:0000256" key="7">
    <source>
        <dbReference type="ARBA" id="ARBA00023125"/>
    </source>
</evidence>
<dbReference type="GO" id="GO:0008270">
    <property type="term" value="F:zinc ion binding"/>
    <property type="evidence" value="ECO:0007669"/>
    <property type="project" value="UniProtKB-KW"/>
</dbReference>
<keyword evidence="3 10" id="KW-0479">Metal-binding</keyword>
<evidence type="ECO:0000256" key="9">
    <source>
        <dbReference type="ARBA" id="ARBA00023242"/>
    </source>
</evidence>
<dbReference type="Pfam" id="PF16422">
    <property type="entry name" value="COE1_DBD"/>
    <property type="match status" value="1"/>
</dbReference>
<evidence type="ECO:0000256" key="8">
    <source>
        <dbReference type="ARBA" id="ARBA00023163"/>
    </source>
</evidence>
<dbReference type="PROSITE" id="PS01345">
    <property type="entry name" value="COE"/>
    <property type="match status" value="1"/>
</dbReference>
<dbReference type="FunFam" id="2.60.40.3180:FF:000004">
    <property type="entry name" value="Transcription factor COE1"/>
    <property type="match status" value="1"/>
</dbReference>
<evidence type="ECO:0000313" key="15">
    <source>
        <dbReference type="Proteomes" id="UP000035681"/>
    </source>
</evidence>
<evidence type="ECO:0000256" key="1">
    <source>
        <dbReference type="ARBA" id="ARBA00004123"/>
    </source>
</evidence>
<feature type="transmembrane region" description="Helical" evidence="13">
    <location>
        <begin position="1151"/>
        <end position="1169"/>
    </location>
</feature>
<keyword evidence="13" id="KW-1133">Transmembrane helix</keyword>
<feature type="binding site" evidence="10">
    <location>
        <position position="911"/>
    </location>
    <ligand>
        <name>Zn(2+)</name>
        <dbReference type="ChEBI" id="CHEBI:29105"/>
    </ligand>
</feature>
<proteinExistence type="inferred from homology"/>
<dbReference type="InterPro" id="IPR036703">
    <property type="entry name" value="MOB_kinase_act_sf"/>
</dbReference>
<feature type="transmembrane region" description="Helical" evidence="13">
    <location>
        <begin position="1175"/>
        <end position="1193"/>
    </location>
</feature>
<keyword evidence="15" id="KW-1185">Reference proteome</keyword>
<feature type="transmembrane region" description="Helical" evidence="13">
    <location>
        <begin position="700"/>
        <end position="719"/>
    </location>
</feature>
<dbReference type="GO" id="GO:0006355">
    <property type="term" value="P:regulation of DNA-templated transcription"/>
    <property type="evidence" value="ECO:0007669"/>
    <property type="project" value="InterPro"/>
</dbReference>
<dbReference type="Gene3D" id="1.20.140.30">
    <property type="entry name" value="MOB kinase activator"/>
    <property type="match status" value="1"/>
</dbReference>
<dbReference type="GO" id="GO:0003677">
    <property type="term" value="F:DNA binding"/>
    <property type="evidence" value="ECO:0007669"/>
    <property type="project" value="UniProtKB-KW"/>
</dbReference>
<dbReference type="GO" id="GO:0005634">
    <property type="term" value="C:nucleus"/>
    <property type="evidence" value="ECO:0007669"/>
    <property type="project" value="UniProtKB-SubCell"/>
</dbReference>
<evidence type="ECO:0000256" key="5">
    <source>
        <dbReference type="ARBA" id="ARBA00022833"/>
    </source>
</evidence>
<dbReference type="Pfam" id="PF01833">
    <property type="entry name" value="TIG"/>
    <property type="match status" value="1"/>
</dbReference>
<feature type="region of interest" description="Disordered" evidence="12">
    <location>
        <begin position="1054"/>
        <end position="1080"/>
    </location>
</feature>
<keyword evidence="6 11" id="KW-0805">Transcription regulation</keyword>
<sequence length="1254" mass="143764">MLDANAMENAQLVRAHFEKHPPNNLRKTLYDRTGQPVEIERTQFAGFVEKDKEVDGENSRNGIHYKVQLAYASEPIIFINIILKMINKKSLRSEQDLYVRLIDSVTKTAIVYEGQDKNPEMCRVLLTHEVMCSRCCEKKSCGNRNETPSDPVIIDRYFLKFFLKCNQNCLKNAGNPRDMRRFQVVIGTTPRVDGPLLAISENMFVHNNSKHGRRVKRSGSIDETILAVCPTIKAICPSEGWTQGGNTVIIIGENFFDGVQVSFGSTTVWSENVQVITQHAIRVTVPPKQLPGVVDVTLSFKSKVFSRGNPGRFVYVSLTEPSIEFGFQRLQKLLPKYPGDPERMPKELILKRAAELAEALYNRTPADQLSHYASAYSAHFDTSAYNQAAVSAAAVSNSLPSAVYQGNYHGTGVPNVSAASNFLNGSSFATFHSVNPFAATLHTSTSRKIVIFSLKTPRCILNVSYLRIFPSPVTGTSIHELNLLRLSLLLFILLLELIWFICQYTSSYGQKKMLIQNINFKKHQRVKLILRFSIFRKIRLCEGGYVKIKINYKQFTKDIFIKIIKKKKKKINKILDITFSTFVQLATINNKLLVNSCLKQFFKNSSNIHKILIIMSKDLVKRQTKFYIQNLYNNFENFSINDICRIFYVILVAFLSKIKQKKDIKLHNMLNILNLCSSFLKIIFKRTYIKSHAIYKQSSYYLLLKIIFKYFVIIFVIIIQTSGRAILLMTALSIAKSLTSLTNYQQSSSSLQKKISISSSNINNHNISKLNSSRKSSTILSLNRILFFRNQGGKSRISKLDRLPDYLRGTMDRLIGRSRRKGDTNKENRAAPCRNKKAGISLSTHTKTLSQHYRNDKNTSRNDLCICDSIDNNMLKKLVSLPQGINKNEWIAILPLYGHVNALCGSVSEVCTNDGCSVMTYPGCQKAYWLDERGKRYVYTAPNYIDTVMSFCEKSRNDEGLFPTKHGNDFPPFYKQHCKKMMKLLWHCCGHLYCKHWDDLVSLNLGSQCSIIFAHITFLAREFNLLDNNDLSAIQHIVNLIRPMYIQNPLKSRLSSSKNNQENVPETSCSTRVPSSKSGSWGGYPTPTILGCKAYAQTYKIFCYQIINSQYYFIILNNKMNGFCIFTFFLQLKNSIFKKKLLIILINKIKNIIRGVIKKLVLFFNAIVVKLNKNLILFNLIFLILILIIKYNVPQKCKTKFIILKNKFLLWIKNTFKKFIFTTKYISMIINLRREKKILMFVLKFLNNKNLFKL</sequence>
<dbReference type="SMART" id="SM00429">
    <property type="entry name" value="IPT"/>
    <property type="match status" value="1"/>
</dbReference>
<dbReference type="InterPro" id="IPR002909">
    <property type="entry name" value="IPT_dom"/>
</dbReference>
<keyword evidence="8 11" id="KW-0804">Transcription</keyword>
<evidence type="ECO:0000256" key="13">
    <source>
        <dbReference type="SAM" id="Phobius"/>
    </source>
</evidence>
<feature type="binding site" evidence="10">
    <location>
        <position position="991"/>
    </location>
    <ligand>
        <name>Zn(2+)</name>
        <dbReference type="ChEBI" id="CHEBI:29105"/>
    </ligand>
</feature>
<dbReference type="SUPFAM" id="SSF101152">
    <property type="entry name" value="Mob1/phocein"/>
    <property type="match status" value="1"/>
</dbReference>
<dbReference type="FunFam" id="1.10.287.4280:FF:000002">
    <property type="entry name" value="Transcription factor unc-3"/>
    <property type="match status" value="1"/>
</dbReference>
<dbReference type="InterPro" id="IPR003523">
    <property type="entry name" value="Transcription_factor_COE"/>
</dbReference>
<evidence type="ECO:0000256" key="10">
    <source>
        <dbReference type="PIRSR" id="PIRSR605301-1"/>
    </source>
</evidence>
<keyword evidence="11" id="KW-0217">Developmental protein</keyword>
<evidence type="ECO:0000256" key="2">
    <source>
        <dbReference type="ARBA" id="ARBA00010340"/>
    </source>
</evidence>
<name>A0AAF5I3T2_STRER</name>
<feature type="domain" description="IPT/TIG" evidence="14">
    <location>
        <begin position="229"/>
        <end position="316"/>
    </location>
</feature>
<evidence type="ECO:0000256" key="6">
    <source>
        <dbReference type="ARBA" id="ARBA00023015"/>
    </source>
</evidence>
<dbReference type="Gene3D" id="1.10.287.4280">
    <property type="match status" value="1"/>
</dbReference>
<dbReference type="InterPro" id="IPR014756">
    <property type="entry name" value="Ig_E-set"/>
</dbReference>
<feature type="transmembrane region" description="Helical" evidence="13">
    <location>
        <begin position="1111"/>
        <end position="1130"/>
    </location>
</feature>
<accession>A0AAF5I3T2</accession>
<comment type="subcellular location">
    <subcellularLocation>
        <location evidence="1 11">Nucleus</location>
    </subcellularLocation>
</comment>
<comment type="similarity">
    <text evidence="2 11">Belongs to the COE family.</text>
</comment>
<dbReference type="SMART" id="SM01388">
    <property type="entry name" value="Mob1_phocein"/>
    <property type="match status" value="1"/>
</dbReference>
<feature type="transmembrane region" description="Helical" evidence="13">
    <location>
        <begin position="483"/>
        <end position="502"/>
    </location>
</feature>
<keyword evidence="7 11" id="KW-0238">DNA-binding</keyword>
<feature type="compositionally biased region" description="Polar residues" evidence="12">
    <location>
        <begin position="1054"/>
        <end position="1079"/>
    </location>
</feature>
<protein>
    <submittedName>
        <fullName evidence="16">EB domain-containing protein</fullName>
    </submittedName>
</protein>
<dbReference type="Gene3D" id="2.60.40.10">
    <property type="entry name" value="Immunoglobulins"/>
    <property type="match status" value="1"/>
</dbReference>
<dbReference type="WBParaSite" id="TCONS_00015499.p2">
    <property type="protein sequence ID" value="TCONS_00015499.p2"/>
    <property type="gene ID" value="XLOC_009900"/>
</dbReference>
<dbReference type="AlphaFoldDB" id="A0AAF5I3T2"/>
<feature type="binding site" evidence="10">
    <location>
        <position position="916"/>
    </location>
    <ligand>
        <name>Zn(2+)</name>
        <dbReference type="ChEBI" id="CHEBI:29105"/>
    </ligand>
</feature>
<evidence type="ECO:0000256" key="12">
    <source>
        <dbReference type="SAM" id="MobiDB-lite"/>
    </source>
</evidence>
<keyword evidence="13" id="KW-0812">Transmembrane</keyword>
<evidence type="ECO:0000256" key="3">
    <source>
        <dbReference type="ARBA" id="ARBA00022723"/>
    </source>
</evidence>
<keyword evidence="9 11" id="KW-0539">Nucleus</keyword>
<dbReference type="Pfam" id="PF03637">
    <property type="entry name" value="Mob1_phocein"/>
    <property type="match status" value="1"/>
</dbReference>
<dbReference type="InterPro" id="IPR032200">
    <property type="entry name" value="COE_DBD"/>
</dbReference>
<evidence type="ECO:0000256" key="4">
    <source>
        <dbReference type="ARBA" id="ARBA00022771"/>
    </source>
</evidence>
<dbReference type="PANTHER" id="PTHR10747">
    <property type="entry name" value="TRANSCRIPTION FACTOR COE FAMILY MEMBER"/>
    <property type="match status" value="1"/>
</dbReference>